<gene>
    <name evidence="11" type="ORF">BCV69DRAFT_284347</name>
</gene>
<reference evidence="11 12" key="1">
    <citation type="journal article" date="2018" name="Mol. Biol. Evol.">
        <title>Broad Genomic Sampling Reveals a Smut Pathogenic Ancestry of the Fungal Clade Ustilaginomycotina.</title>
        <authorList>
            <person name="Kijpornyongpan T."/>
            <person name="Mondo S.J."/>
            <person name="Barry K."/>
            <person name="Sandor L."/>
            <person name="Lee J."/>
            <person name="Lipzen A."/>
            <person name="Pangilinan J."/>
            <person name="LaButti K."/>
            <person name="Hainaut M."/>
            <person name="Henrissat B."/>
            <person name="Grigoriev I.V."/>
            <person name="Spatafora J.W."/>
            <person name="Aime M.C."/>
        </authorList>
    </citation>
    <scope>NUCLEOTIDE SEQUENCE [LARGE SCALE GENOMIC DNA]</scope>
    <source>
        <strain evidence="11 12">MCA 4718</strain>
    </source>
</reference>
<dbReference type="PANTHER" id="PTHR10791:SF224">
    <property type="entry name" value="SUGAR TRANSPORTER SWEET"/>
    <property type="match status" value="1"/>
</dbReference>
<protein>
    <submittedName>
        <fullName evidence="11">Uncharacterized protein</fullName>
    </submittedName>
</protein>
<dbReference type="GeneID" id="37014744"/>
<name>A0A316U3Z5_9BASI</name>
<dbReference type="InterPro" id="IPR047664">
    <property type="entry name" value="SWEET"/>
</dbReference>
<evidence type="ECO:0000256" key="9">
    <source>
        <dbReference type="SAM" id="MobiDB-lite"/>
    </source>
</evidence>
<proteinExistence type="inferred from homology"/>
<dbReference type="Pfam" id="PF03083">
    <property type="entry name" value="MtN3_slv"/>
    <property type="match status" value="1"/>
</dbReference>
<dbReference type="OrthoDB" id="409725at2759"/>
<evidence type="ECO:0000313" key="11">
    <source>
        <dbReference type="EMBL" id="PWN19191.1"/>
    </source>
</evidence>
<dbReference type="PANTHER" id="PTHR10791">
    <property type="entry name" value="RAG1-ACTIVATING PROTEIN 1"/>
    <property type="match status" value="1"/>
</dbReference>
<evidence type="ECO:0000256" key="1">
    <source>
        <dbReference type="ARBA" id="ARBA00004127"/>
    </source>
</evidence>
<dbReference type="GO" id="GO:0051119">
    <property type="term" value="F:sugar transmembrane transporter activity"/>
    <property type="evidence" value="ECO:0007669"/>
    <property type="project" value="InterPro"/>
</dbReference>
<feature type="region of interest" description="Disordered" evidence="9">
    <location>
        <begin position="232"/>
        <end position="256"/>
    </location>
</feature>
<sequence length="256" mass="27824">MDATIPITTQGLIDPDDLLHSQLFPLIGVVLANIMALSTLPTFIPVFTERKIGPTDPTPVVIMFSSACHTFAYALAMGNPYLYTSNGPATLVQGFCMLALFRAKDFEDVASVNKAMAIIGVGISWLVVNLGLWMVWKVDWAIWWMGITFNLYQYCFFLFPLLQLIRVVKTRSAISLVPTLILAVTVNGSIWSIYGIALGDKFVAGPNIIATLVGALQIIAWVMFGRGAEKPGGGYEPVGQDEEADGEGDGDARRSD</sequence>
<feature type="transmembrane region" description="Helical" evidence="10">
    <location>
        <begin position="59"/>
        <end position="76"/>
    </location>
</feature>
<dbReference type="GO" id="GO:0016020">
    <property type="term" value="C:membrane"/>
    <property type="evidence" value="ECO:0007669"/>
    <property type="project" value="InterPro"/>
</dbReference>
<evidence type="ECO:0000256" key="3">
    <source>
        <dbReference type="ARBA" id="ARBA00022448"/>
    </source>
</evidence>
<evidence type="ECO:0000256" key="10">
    <source>
        <dbReference type="SAM" id="Phobius"/>
    </source>
</evidence>
<keyword evidence="4" id="KW-0762">Sugar transport</keyword>
<keyword evidence="5 10" id="KW-0812">Transmembrane</keyword>
<feature type="compositionally biased region" description="Acidic residues" evidence="9">
    <location>
        <begin position="239"/>
        <end position="249"/>
    </location>
</feature>
<dbReference type="RefSeq" id="XP_025346351.1">
    <property type="nucleotide sequence ID" value="XM_025493010.1"/>
</dbReference>
<keyword evidence="8 10" id="KW-0472">Membrane</keyword>
<feature type="transmembrane region" description="Helical" evidence="10">
    <location>
        <begin position="23"/>
        <end position="47"/>
    </location>
</feature>
<evidence type="ECO:0000256" key="5">
    <source>
        <dbReference type="ARBA" id="ARBA00022692"/>
    </source>
</evidence>
<evidence type="ECO:0000256" key="7">
    <source>
        <dbReference type="ARBA" id="ARBA00022989"/>
    </source>
</evidence>
<dbReference type="InterPro" id="IPR004316">
    <property type="entry name" value="SWEET_rpt"/>
</dbReference>
<keyword evidence="6" id="KW-0677">Repeat</keyword>
<dbReference type="Proteomes" id="UP000245942">
    <property type="component" value="Unassembled WGS sequence"/>
</dbReference>
<feature type="transmembrane region" description="Helical" evidence="10">
    <location>
        <begin position="82"/>
        <end position="103"/>
    </location>
</feature>
<accession>A0A316U3Z5</accession>
<dbReference type="AlphaFoldDB" id="A0A316U3Z5"/>
<feature type="transmembrane region" description="Helical" evidence="10">
    <location>
        <begin position="203"/>
        <end position="224"/>
    </location>
</feature>
<keyword evidence="3" id="KW-0813">Transport</keyword>
<dbReference type="EMBL" id="KZ819332">
    <property type="protein sequence ID" value="PWN19191.1"/>
    <property type="molecule type" value="Genomic_DNA"/>
</dbReference>
<evidence type="ECO:0000256" key="4">
    <source>
        <dbReference type="ARBA" id="ARBA00022597"/>
    </source>
</evidence>
<organism evidence="11 12">
    <name type="scientific">Pseudomicrostroma glucosiphilum</name>
    <dbReference type="NCBI Taxonomy" id="1684307"/>
    <lineage>
        <taxon>Eukaryota</taxon>
        <taxon>Fungi</taxon>
        <taxon>Dikarya</taxon>
        <taxon>Basidiomycota</taxon>
        <taxon>Ustilaginomycotina</taxon>
        <taxon>Exobasidiomycetes</taxon>
        <taxon>Microstromatales</taxon>
        <taxon>Microstromatales incertae sedis</taxon>
        <taxon>Pseudomicrostroma</taxon>
    </lineage>
</organism>
<dbReference type="GO" id="GO:0012505">
    <property type="term" value="C:endomembrane system"/>
    <property type="evidence" value="ECO:0007669"/>
    <property type="project" value="UniProtKB-SubCell"/>
</dbReference>
<evidence type="ECO:0000313" key="12">
    <source>
        <dbReference type="Proteomes" id="UP000245942"/>
    </source>
</evidence>
<feature type="transmembrane region" description="Helical" evidence="10">
    <location>
        <begin position="174"/>
        <end position="197"/>
    </location>
</feature>
<keyword evidence="7 10" id="KW-1133">Transmembrane helix</keyword>
<comment type="similarity">
    <text evidence="2">Belongs to the SWEET sugar transporter family.</text>
</comment>
<evidence type="ECO:0000256" key="2">
    <source>
        <dbReference type="ARBA" id="ARBA00007809"/>
    </source>
</evidence>
<feature type="transmembrane region" description="Helical" evidence="10">
    <location>
        <begin position="115"/>
        <end position="136"/>
    </location>
</feature>
<comment type="subcellular location">
    <subcellularLocation>
        <location evidence="1">Endomembrane system</location>
        <topology evidence="1">Multi-pass membrane protein</topology>
    </subcellularLocation>
</comment>
<evidence type="ECO:0000256" key="6">
    <source>
        <dbReference type="ARBA" id="ARBA00022737"/>
    </source>
</evidence>
<keyword evidence="12" id="KW-1185">Reference proteome</keyword>
<feature type="transmembrane region" description="Helical" evidence="10">
    <location>
        <begin position="142"/>
        <end position="162"/>
    </location>
</feature>
<evidence type="ECO:0000256" key="8">
    <source>
        <dbReference type="ARBA" id="ARBA00023136"/>
    </source>
</evidence>
<dbReference type="Gene3D" id="1.20.1280.290">
    <property type="match status" value="2"/>
</dbReference>